<evidence type="ECO:0000313" key="2">
    <source>
        <dbReference type="Proteomes" id="UP001459204"/>
    </source>
</evidence>
<protein>
    <submittedName>
        <fullName evidence="1">Uncharacterized protein</fullName>
    </submittedName>
</protein>
<dbReference type="EMBL" id="JBBWWT010000009">
    <property type="protein sequence ID" value="MEL1265899.1"/>
    <property type="molecule type" value="Genomic_DNA"/>
</dbReference>
<accession>A0ABU9J3U2</accession>
<organism evidence="1 2">
    <name type="scientific">Pseudoxanthomonas putridarboris</name>
    <dbReference type="NCBI Taxonomy" id="752605"/>
    <lineage>
        <taxon>Bacteria</taxon>
        <taxon>Pseudomonadati</taxon>
        <taxon>Pseudomonadota</taxon>
        <taxon>Gammaproteobacteria</taxon>
        <taxon>Lysobacterales</taxon>
        <taxon>Lysobacteraceae</taxon>
        <taxon>Pseudoxanthomonas</taxon>
    </lineage>
</organism>
<evidence type="ECO:0000313" key="1">
    <source>
        <dbReference type="EMBL" id="MEL1265899.1"/>
    </source>
</evidence>
<keyword evidence="2" id="KW-1185">Reference proteome</keyword>
<reference evidence="1 2" key="1">
    <citation type="submission" date="2024-04" db="EMBL/GenBank/DDBJ databases">
        <title>Draft genome sequence of Pseudoxanthomonas putridarboris WD12.</title>
        <authorList>
            <person name="Oh J."/>
        </authorList>
    </citation>
    <scope>NUCLEOTIDE SEQUENCE [LARGE SCALE GENOMIC DNA]</scope>
    <source>
        <strain evidence="1 2">WD12</strain>
    </source>
</reference>
<gene>
    <name evidence="1" type="ORF">AAD027_16205</name>
</gene>
<sequence>MSTCLTALFRVSTAVDPRIEIELQVRDTDPRLAVALLDVSYHAARHAVQYAIEEGGLGARPASAAGPPVAWDTEHIFKGNTNEH</sequence>
<name>A0ABU9J3U2_9GAMM</name>
<proteinExistence type="predicted"/>
<dbReference type="Proteomes" id="UP001459204">
    <property type="component" value="Unassembled WGS sequence"/>
</dbReference>
<comment type="caution">
    <text evidence="1">The sequence shown here is derived from an EMBL/GenBank/DDBJ whole genome shotgun (WGS) entry which is preliminary data.</text>
</comment>